<accession>A0A3N1P5S1</accession>
<dbReference type="InterPro" id="IPR029057">
    <property type="entry name" value="PRTase-like"/>
</dbReference>
<sequence length="227" mass="24884">MTSAFSRILARLGAQAKPEGLCWLCLEPSALPLCSCCLADLHRPQSRCRRCAEPGPALCRQCARQPPPFDEVHAGVPYGPPFSHLIHRFKYQRQWWLDAPLCQPLLATLTAVDLPDCLVPVPMHWSRRLWRGFNQSVLLANYLGKALGVPVAAGLVQSNRATAHQQGLGKRARRQNLKGAFSLTGPVPRHLALVDDVMTTGTTVAALAQLLKAAGCERVQVWCLARA</sequence>
<dbReference type="EMBL" id="RJUL01000011">
    <property type="protein sequence ID" value="ROQ22050.1"/>
    <property type="molecule type" value="Genomic_DNA"/>
</dbReference>
<dbReference type="Gene3D" id="3.40.50.2020">
    <property type="match status" value="1"/>
</dbReference>
<dbReference type="AlphaFoldDB" id="A0A3N1P5S1"/>
<dbReference type="STRING" id="584787.GCA_001247655_03361"/>
<proteinExistence type="inferred from homology"/>
<dbReference type="Proteomes" id="UP000268033">
    <property type="component" value="Unassembled WGS sequence"/>
</dbReference>
<evidence type="ECO:0000259" key="2">
    <source>
        <dbReference type="Pfam" id="PF00156"/>
    </source>
</evidence>
<comment type="similarity">
    <text evidence="1">Belongs to the ComF/GntX family.</text>
</comment>
<dbReference type="InterPro" id="IPR051910">
    <property type="entry name" value="ComF/GntX_DNA_util-trans"/>
</dbReference>
<dbReference type="Pfam" id="PF00156">
    <property type="entry name" value="Pribosyltran"/>
    <property type="match status" value="1"/>
</dbReference>
<feature type="domain" description="Phosphoribosyltransferase" evidence="2">
    <location>
        <begin position="190"/>
        <end position="225"/>
    </location>
</feature>
<keyword evidence="4" id="KW-1185">Reference proteome</keyword>
<dbReference type="PANTHER" id="PTHR47505:SF1">
    <property type="entry name" value="DNA UTILIZATION PROTEIN YHGH"/>
    <property type="match status" value="1"/>
</dbReference>
<protein>
    <submittedName>
        <fullName evidence="3">ComF family protein</fullName>
    </submittedName>
</protein>
<name>A0A3N1P5S1_9GAMM</name>
<reference evidence="3 4" key="1">
    <citation type="submission" date="2018-11" db="EMBL/GenBank/DDBJ databases">
        <title>Genomic Encyclopedia of Type Strains, Phase IV (KMG-IV): sequencing the most valuable type-strain genomes for metagenomic binning, comparative biology and taxonomic classification.</title>
        <authorList>
            <person name="Goeker M."/>
        </authorList>
    </citation>
    <scope>NUCLEOTIDE SEQUENCE [LARGE SCALE GENOMIC DNA]</scope>
    <source>
        <strain evidence="3 4">DSM 21945</strain>
    </source>
</reference>
<dbReference type="RefSeq" id="WP_123422525.1">
    <property type="nucleotide sequence ID" value="NZ_RJUL01000011.1"/>
</dbReference>
<evidence type="ECO:0000256" key="1">
    <source>
        <dbReference type="ARBA" id="ARBA00008007"/>
    </source>
</evidence>
<comment type="caution">
    <text evidence="3">The sequence shown here is derived from an EMBL/GenBank/DDBJ whole genome shotgun (WGS) entry which is preliminary data.</text>
</comment>
<organism evidence="3 4">
    <name type="scientific">Gallaecimonas pentaromativorans</name>
    <dbReference type="NCBI Taxonomy" id="584787"/>
    <lineage>
        <taxon>Bacteria</taxon>
        <taxon>Pseudomonadati</taxon>
        <taxon>Pseudomonadota</taxon>
        <taxon>Gammaproteobacteria</taxon>
        <taxon>Enterobacterales</taxon>
        <taxon>Gallaecimonadaceae</taxon>
        <taxon>Gallaecimonas</taxon>
    </lineage>
</organism>
<dbReference type="SUPFAM" id="SSF53271">
    <property type="entry name" value="PRTase-like"/>
    <property type="match status" value="1"/>
</dbReference>
<dbReference type="PANTHER" id="PTHR47505">
    <property type="entry name" value="DNA UTILIZATION PROTEIN YHGH"/>
    <property type="match status" value="1"/>
</dbReference>
<dbReference type="InterPro" id="IPR000836">
    <property type="entry name" value="PRTase_dom"/>
</dbReference>
<dbReference type="CDD" id="cd06223">
    <property type="entry name" value="PRTases_typeI"/>
    <property type="match status" value="1"/>
</dbReference>
<gene>
    <name evidence="3" type="ORF">EDC28_111152</name>
</gene>
<evidence type="ECO:0000313" key="4">
    <source>
        <dbReference type="Proteomes" id="UP000268033"/>
    </source>
</evidence>
<evidence type="ECO:0000313" key="3">
    <source>
        <dbReference type="EMBL" id="ROQ22050.1"/>
    </source>
</evidence>